<keyword evidence="6" id="KW-0547">Nucleotide-binding</keyword>
<keyword evidence="9" id="KW-0902">Two-component regulatory system</keyword>
<dbReference type="InParanoid" id="A0A1Z5TBR3"/>
<dbReference type="InterPro" id="IPR046347">
    <property type="entry name" value="bZIP_sf"/>
</dbReference>
<feature type="domain" description="HAMP" evidence="15">
    <location>
        <begin position="484"/>
        <end position="536"/>
    </location>
</feature>
<dbReference type="GO" id="GO:0003700">
    <property type="term" value="F:DNA-binding transcription factor activity"/>
    <property type="evidence" value="ECO:0007669"/>
    <property type="project" value="InterPro"/>
</dbReference>
<feature type="domain" description="HAMP" evidence="15">
    <location>
        <begin position="205"/>
        <end position="260"/>
    </location>
</feature>
<evidence type="ECO:0000256" key="9">
    <source>
        <dbReference type="ARBA" id="ARBA00023012"/>
    </source>
</evidence>
<dbReference type="Pfam" id="PF00512">
    <property type="entry name" value="HisKA"/>
    <property type="match status" value="1"/>
</dbReference>
<dbReference type="Pfam" id="PF02518">
    <property type="entry name" value="HATPase_c"/>
    <property type="match status" value="1"/>
</dbReference>
<dbReference type="SUPFAM" id="SSF55874">
    <property type="entry name" value="ATPase domain of HSP90 chaperone/DNA topoisomerase II/histidine kinase"/>
    <property type="match status" value="1"/>
</dbReference>
<dbReference type="PROSITE" id="PS50109">
    <property type="entry name" value="HIS_KIN"/>
    <property type="match status" value="1"/>
</dbReference>
<feature type="compositionally biased region" description="Basic and acidic residues" evidence="12">
    <location>
        <begin position="1238"/>
        <end position="1252"/>
    </location>
</feature>
<evidence type="ECO:0000256" key="2">
    <source>
        <dbReference type="ARBA" id="ARBA00012438"/>
    </source>
</evidence>
<feature type="domain" description="HAMP" evidence="15">
    <location>
        <begin position="300"/>
        <end position="352"/>
    </location>
</feature>
<dbReference type="Gene3D" id="1.20.120.1530">
    <property type="match status" value="3"/>
</dbReference>
<feature type="region of interest" description="Disordered" evidence="12">
    <location>
        <begin position="77"/>
        <end position="119"/>
    </location>
</feature>
<dbReference type="InterPro" id="IPR001789">
    <property type="entry name" value="Sig_transdc_resp-reg_receiver"/>
</dbReference>
<dbReference type="PRINTS" id="PR00344">
    <property type="entry name" value="BCTRLSENSOR"/>
</dbReference>
<proteinExistence type="predicted"/>
<dbReference type="GO" id="GO:0005524">
    <property type="term" value="F:ATP binding"/>
    <property type="evidence" value="ECO:0007669"/>
    <property type="project" value="UniProtKB-KW"/>
</dbReference>
<dbReference type="InterPro" id="IPR003594">
    <property type="entry name" value="HATPase_dom"/>
</dbReference>
<feature type="region of interest" description="Disordered" evidence="12">
    <location>
        <begin position="1371"/>
        <end position="1406"/>
    </location>
</feature>
<feature type="domain" description="HAMP" evidence="15">
    <location>
        <begin position="576"/>
        <end position="628"/>
    </location>
</feature>
<dbReference type="SMART" id="SM00388">
    <property type="entry name" value="HisKA"/>
    <property type="match status" value="1"/>
</dbReference>
<dbReference type="EC" id="2.7.13.3" evidence="2"/>
<evidence type="ECO:0000256" key="8">
    <source>
        <dbReference type="ARBA" id="ARBA00022840"/>
    </source>
</evidence>
<sequence length="1815" mass="199837">MPHEETSAAVASILSNFAKHYPPVDEHSFSPGATANGVKNRQITLPGDDTVEKRTLERELTALGTRIQYLEAKAASGANSLPATPNEPQTSTSGSSDSPSNATSPRAAKESGPKHRSASWVNSILAKNEGESQNRHLTEEQFAFLREHIDQQAEEIKSQREFIDGIKAQLTHQQSATKAALDTLGNSTSIEQLKREIEKNAQINATYQKVLREIGTIITAVANGDLSKKVLIHVTEKDPEIARFKHTINRMVDQLQEFASQVTHLAKEVGTEGQLGGQALVPGVDGIWAELTKNVNVMAQNLTDQVREIAVVTTAVAQGDLSRKIQRPAKGEILQLQQTINTMVDQLRIFATEVTRVSRDVGIEGVLGGQAQIEGVQGMWNDLTVNVNAMANNLTAQVRDIAEVTTAVARGDLTQKVKAQCKGEILELKSTINSMVDQLRQFAHEVTKIAREVGTEGRLGGQATVHGVEGTWKDLTENVNGMANNLTTQVREIAEVTTAVAKGDLSKKVKAEVQGEILLLKNTINDMVDRLSTFAFEVSKVAREVGTEGTLGGQAEVKNVEGKWKDLTDNVNTMAGNLTNQVRSISDVTQAIARGDMSQRIKVHAQGEIQTLKDTINDMVTRLDAWSLAVKRVARDVGVDGKMGGQAEVEGITGRWKEITTDVNIMAQNLTSQVRAFGDISNAAMEGNFSKMITVEASGEMNELKNKINKMVSSLRESIQRNNQAREAAELANKTKSEFLANMSHEIRTPMNGIIGMTQLTLDTELEQNQRDMLNIVFSLANSLLTIIDDILDISKIEANRMILEEEPFSLRGLVFNSLKSLAVRANEKDISLVYDVDASVPDYIVGDSFRLRQIILNLAGNAIKFTEHGEVRVKIMAEKSVICGEGEVVVKFAVSDTGIGIHSNKLDLIFDTFQQADGSTTRKFGGTGLGLSISRRLVTLMRGKMWVESTYGSGSTFFFTCIAQVGPSDLAKIMPQLQQYRKHKVLFIDQGETGCAEDVCENLRALDLVPCVYGKSRPPPERPDELFDCVIVDQVDTAQKLRNMERFKYVPIVMLAPSISVSFKTALENGISSYMTTPCLPIDLGNALIPALEGRAAPSSSDQSRTFEILLAEDNAVNQKLAVKILMKHNHKVTVANNGLEAFEAIKKKRFDIVLMDVQMPVMGGFEATAKIREFERDNGFRRSPIIALTAHAMLGDREKCIQAQMDEYLSKPLKPNQLIQTILKCGTLGGALLDRRTENSNSYTEDRKGQESPSSSRLNTPKRPGMNDRGFTEAGPGGMESPAILTSEQDDPMQRRQEIRRRQIREAQRAYRQRKETTLDDLRAQNTELLNKMDLMKKAFTDCLARISSLSGTSEVVLRDLRETSIRLGTLCGDEGSPSISDKESPEAGAPPVASSTHLPRISGENDVRNVPQWLDQSAVQSQPRDPASAGQIMGFRLHNHQTTGLAPEVEEQYPNGLSHALITSSRPAQRVEFSPFLDGALSDLSLPPSPKPPITYSFQETSFGRRLHRFAVEEAYHLLLNASSRPQLYERVFKLALMGRDRQELLDLMRSLINRGSHESLDLWETASIHIGGCGAHYPRKDAFGNTFPRRSFCNLGLIGPQTLSVLETTAKSNPNLNLVVDVIGFEGKWFDPYDVEGYLKEKGIHLDSSSSFVEVEVPIHPATPESSSTLSSVSVPDTPPPSTMTNAGLSLDFDDLAFSNVGYSDTDTGSFLNFIHPTSTHQNMLSHVRPHWNEQGAIATADGAMGWEDPFDFDTALSGQRQDFHQPSQRRLIDVDKFIRTLMSFGICLGKSPGFRKHDVDRALSMALFHY</sequence>
<protein>
    <recommendedName>
        <fullName evidence="2">histidine kinase</fullName>
        <ecNumber evidence="2">2.7.13.3</ecNumber>
    </recommendedName>
</protein>
<dbReference type="InterPro" id="IPR003661">
    <property type="entry name" value="HisK_dim/P_dom"/>
</dbReference>
<feature type="region of interest" description="Disordered" evidence="12">
    <location>
        <begin position="1238"/>
        <end position="1298"/>
    </location>
</feature>
<dbReference type="Pfam" id="PF00672">
    <property type="entry name" value="HAMP"/>
    <property type="match status" value="2"/>
</dbReference>
<dbReference type="GO" id="GO:0071474">
    <property type="term" value="P:cellular hyperosmotic response"/>
    <property type="evidence" value="ECO:0007669"/>
    <property type="project" value="TreeGrafter"/>
</dbReference>
<dbReference type="InterPro" id="IPR005467">
    <property type="entry name" value="His_kinase_dom"/>
</dbReference>
<evidence type="ECO:0000256" key="3">
    <source>
        <dbReference type="ARBA" id="ARBA00022553"/>
    </source>
</evidence>
<evidence type="ECO:0000256" key="5">
    <source>
        <dbReference type="ARBA" id="ARBA00022737"/>
    </source>
</evidence>
<dbReference type="OrthoDB" id="10266508at2759"/>
<evidence type="ECO:0000256" key="4">
    <source>
        <dbReference type="ARBA" id="ARBA00022679"/>
    </source>
</evidence>
<evidence type="ECO:0000259" key="15">
    <source>
        <dbReference type="PROSITE" id="PS50885"/>
    </source>
</evidence>
<evidence type="ECO:0000256" key="6">
    <source>
        <dbReference type="ARBA" id="ARBA00022741"/>
    </source>
</evidence>
<evidence type="ECO:0000256" key="11">
    <source>
        <dbReference type="SAM" id="Coils"/>
    </source>
</evidence>
<evidence type="ECO:0000259" key="14">
    <source>
        <dbReference type="PROSITE" id="PS50110"/>
    </source>
</evidence>
<dbReference type="Gene3D" id="3.30.565.10">
    <property type="entry name" value="Histidine kinase-like ATPase, C-terminal domain"/>
    <property type="match status" value="1"/>
</dbReference>
<keyword evidence="11" id="KW-0175">Coiled coil</keyword>
<feature type="compositionally biased region" description="Polar residues" evidence="12">
    <location>
        <begin position="77"/>
        <end position="87"/>
    </location>
</feature>
<dbReference type="STRING" id="1157616.A0A1Z5TBR3"/>
<feature type="domain" description="Response regulatory" evidence="14">
    <location>
        <begin position="1109"/>
        <end position="1228"/>
    </location>
</feature>
<feature type="domain" description="Histidine kinase" evidence="13">
    <location>
        <begin position="742"/>
        <end position="966"/>
    </location>
</feature>
<dbReference type="GO" id="GO:0000155">
    <property type="term" value="F:phosphorelay sensor kinase activity"/>
    <property type="evidence" value="ECO:0007669"/>
    <property type="project" value="InterPro"/>
</dbReference>
<feature type="coiled-coil region" evidence="11">
    <location>
        <begin position="1314"/>
        <end position="1341"/>
    </location>
</feature>
<dbReference type="InterPro" id="IPR036097">
    <property type="entry name" value="HisK_dim/P_sf"/>
</dbReference>
<dbReference type="SUPFAM" id="SSF158472">
    <property type="entry name" value="HAMP domain-like"/>
    <property type="match status" value="1"/>
</dbReference>
<feature type="domain" description="HAMP" evidence="15">
    <location>
        <begin position="668"/>
        <end position="720"/>
    </location>
</feature>
<feature type="domain" description="HAMP" evidence="15">
    <location>
        <begin position="392"/>
        <end position="444"/>
    </location>
</feature>
<dbReference type="Gene3D" id="1.20.5.170">
    <property type="match status" value="1"/>
</dbReference>
<dbReference type="SUPFAM" id="SSF47384">
    <property type="entry name" value="Homodimeric domain of signal transducing histidine kinase"/>
    <property type="match status" value="1"/>
</dbReference>
<dbReference type="FunFam" id="1.20.120.1530:FF:000001">
    <property type="entry name" value="Two-component osmosensing histidine kinase"/>
    <property type="match status" value="2"/>
</dbReference>
<name>A0A1Z5TBR3_HORWE</name>
<keyword evidence="3 10" id="KW-0597">Phosphoprotein</keyword>
<dbReference type="SUPFAM" id="SSF52172">
    <property type="entry name" value="CheY-like"/>
    <property type="match status" value="1"/>
</dbReference>
<keyword evidence="17" id="KW-1185">Reference proteome</keyword>
<dbReference type="PROSITE" id="PS50885">
    <property type="entry name" value="HAMP"/>
    <property type="match status" value="6"/>
</dbReference>
<dbReference type="Gene3D" id="1.10.287.130">
    <property type="match status" value="1"/>
</dbReference>
<feature type="region of interest" description="Disordered" evidence="12">
    <location>
        <begin position="28"/>
        <end position="51"/>
    </location>
</feature>
<dbReference type="Pfam" id="PF00072">
    <property type="entry name" value="Response_reg"/>
    <property type="match status" value="1"/>
</dbReference>
<accession>A0A1Z5TBR3</accession>
<dbReference type="SUPFAM" id="SSF58104">
    <property type="entry name" value="Methyl-accepting chemotaxis protein (MCP) signaling domain"/>
    <property type="match status" value="1"/>
</dbReference>
<keyword evidence="5" id="KW-0677">Repeat</keyword>
<dbReference type="FunFam" id="1.10.287.130:FF:000002">
    <property type="entry name" value="Two-component osmosensing histidine kinase"/>
    <property type="match status" value="1"/>
</dbReference>
<dbReference type="SMART" id="SM00448">
    <property type="entry name" value="REC"/>
    <property type="match status" value="1"/>
</dbReference>
<dbReference type="VEuPathDB" id="FungiDB:BTJ68_05610"/>
<comment type="caution">
    <text evidence="16">The sequence shown here is derived from an EMBL/GenBank/DDBJ whole genome shotgun (WGS) entry which is preliminary data.</text>
</comment>
<evidence type="ECO:0000256" key="1">
    <source>
        <dbReference type="ARBA" id="ARBA00000085"/>
    </source>
</evidence>
<dbReference type="FunFam" id="3.40.50.2300:FF:000235">
    <property type="entry name" value="Probable nik-1 protein (Os-1p protein)"/>
    <property type="match status" value="1"/>
</dbReference>
<dbReference type="SMART" id="SM00304">
    <property type="entry name" value="HAMP"/>
    <property type="match status" value="6"/>
</dbReference>
<dbReference type="CDD" id="cd17546">
    <property type="entry name" value="REC_hyHK_CKI1_RcsC-like"/>
    <property type="match status" value="1"/>
</dbReference>
<dbReference type="SMART" id="SM00387">
    <property type="entry name" value="HATPase_c"/>
    <property type="match status" value="1"/>
</dbReference>
<dbReference type="Pfam" id="PF18947">
    <property type="entry name" value="HAMP_2"/>
    <property type="match status" value="2"/>
</dbReference>
<dbReference type="InterPro" id="IPR004358">
    <property type="entry name" value="Sig_transdc_His_kin-like_C"/>
</dbReference>
<dbReference type="Gene3D" id="3.40.50.2300">
    <property type="match status" value="1"/>
</dbReference>
<evidence type="ECO:0000313" key="16">
    <source>
        <dbReference type="EMBL" id="OTA33440.1"/>
    </source>
</evidence>
<dbReference type="InterPro" id="IPR003660">
    <property type="entry name" value="HAMP_dom"/>
</dbReference>
<evidence type="ECO:0000313" key="17">
    <source>
        <dbReference type="Proteomes" id="UP000194280"/>
    </source>
</evidence>
<keyword evidence="7" id="KW-0418">Kinase</keyword>
<organism evidence="16 17">
    <name type="scientific">Hortaea werneckii EXF-2000</name>
    <dbReference type="NCBI Taxonomy" id="1157616"/>
    <lineage>
        <taxon>Eukaryota</taxon>
        <taxon>Fungi</taxon>
        <taxon>Dikarya</taxon>
        <taxon>Ascomycota</taxon>
        <taxon>Pezizomycotina</taxon>
        <taxon>Dothideomycetes</taxon>
        <taxon>Dothideomycetidae</taxon>
        <taxon>Mycosphaerellales</taxon>
        <taxon>Teratosphaeriaceae</taxon>
        <taxon>Hortaea</taxon>
    </lineage>
</organism>
<feature type="modified residue" description="4-aspartylphosphate" evidence="10">
    <location>
        <position position="1158"/>
    </location>
</feature>
<feature type="compositionally biased region" description="Low complexity" evidence="12">
    <location>
        <begin position="88"/>
        <end position="105"/>
    </location>
</feature>
<gene>
    <name evidence="16" type="ORF">BTJ68_05610</name>
</gene>
<dbReference type="SUPFAM" id="SSF57959">
    <property type="entry name" value="Leucine zipper domain"/>
    <property type="match status" value="1"/>
</dbReference>
<dbReference type="FunFam" id="1.20.120.1530:FF:000002">
    <property type="entry name" value="Two-component osmosensing histidine kinase"/>
    <property type="match status" value="1"/>
</dbReference>
<comment type="catalytic activity">
    <reaction evidence="1">
        <text>ATP + protein L-histidine = ADP + protein N-phospho-L-histidine.</text>
        <dbReference type="EC" id="2.7.13.3"/>
    </reaction>
</comment>
<evidence type="ECO:0000256" key="12">
    <source>
        <dbReference type="SAM" id="MobiDB-lite"/>
    </source>
</evidence>
<dbReference type="PROSITE" id="PS50110">
    <property type="entry name" value="RESPONSE_REGULATORY"/>
    <property type="match status" value="1"/>
</dbReference>
<dbReference type="EMBL" id="MUNK01000075">
    <property type="protein sequence ID" value="OTA33440.1"/>
    <property type="molecule type" value="Genomic_DNA"/>
</dbReference>
<dbReference type="GO" id="GO:0016020">
    <property type="term" value="C:membrane"/>
    <property type="evidence" value="ECO:0007669"/>
    <property type="project" value="InterPro"/>
</dbReference>
<dbReference type="CDD" id="cd00082">
    <property type="entry name" value="HisKA"/>
    <property type="match status" value="1"/>
</dbReference>
<dbReference type="PANTHER" id="PTHR45339">
    <property type="entry name" value="HYBRID SIGNAL TRANSDUCTION HISTIDINE KINASE J"/>
    <property type="match status" value="1"/>
</dbReference>
<evidence type="ECO:0000256" key="10">
    <source>
        <dbReference type="PROSITE-ProRule" id="PRU00169"/>
    </source>
</evidence>
<dbReference type="CDD" id="cd06225">
    <property type="entry name" value="HAMP"/>
    <property type="match status" value="5"/>
</dbReference>
<keyword evidence="8" id="KW-0067">ATP-binding</keyword>
<feature type="compositionally biased region" description="Polar residues" evidence="12">
    <location>
        <begin position="31"/>
        <end position="43"/>
    </location>
</feature>
<dbReference type="CDD" id="cd16922">
    <property type="entry name" value="HATPase_EvgS-ArcB-TorS-like"/>
    <property type="match status" value="1"/>
</dbReference>
<dbReference type="InterPro" id="IPR011006">
    <property type="entry name" value="CheY-like_superfamily"/>
</dbReference>
<feature type="coiled-coil region" evidence="11">
    <location>
        <begin position="701"/>
        <end position="735"/>
    </location>
</feature>
<dbReference type="InterPro" id="IPR036890">
    <property type="entry name" value="HATPase_C_sf"/>
</dbReference>
<evidence type="ECO:0000259" key="13">
    <source>
        <dbReference type="PROSITE" id="PS50109"/>
    </source>
</evidence>
<dbReference type="Proteomes" id="UP000194280">
    <property type="component" value="Unassembled WGS sequence"/>
</dbReference>
<reference evidence="16 17" key="1">
    <citation type="submission" date="2017-01" db="EMBL/GenBank/DDBJ databases">
        <title>The recent genome duplication of the halophilic yeast Hortaea werneckii: insights from long-read sequencing.</title>
        <authorList>
            <person name="Sinha S."/>
            <person name="Flibotte S."/>
            <person name="Neira M."/>
            <person name="Lenassi M."/>
            <person name="Gostincar C."/>
            <person name="Stajich J.E."/>
            <person name="Nislow C.E."/>
        </authorList>
    </citation>
    <scope>NUCLEOTIDE SEQUENCE [LARGE SCALE GENOMIC DNA]</scope>
    <source>
        <strain evidence="16 17">EXF-2000</strain>
    </source>
</reference>
<evidence type="ECO:0000256" key="7">
    <source>
        <dbReference type="ARBA" id="ARBA00022777"/>
    </source>
</evidence>
<keyword evidence="4" id="KW-0808">Transferase</keyword>
<dbReference type="PANTHER" id="PTHR45339:SF1">
    <property type="entry name" value="HYBRID SIGNAL TRANSDUCTION HISTIDINE KINASE J"/>
    <property type="match status" value="1"/>
</dbReference>
<dbReference type="FunFam" id="3.30.565.10:FF:000010">
    <property type="entry name" value="Sensor histidine kinase RcsC"/>
    <property type="match status" value="1"/>
</dbReference>